<dbReference type="AlphaFoldDB" id="A0A223KLQ8"/>
<accession>A0A223KLQ8</accession>
<dbReference type="RefSeq" id="WP_066421181.1">
    <property type="nucleotide sequence ID" value="NZ_CP018866.1"/>
</dbReference>
<gene>
    <name evidence="1" type="ORF">BC6307_03145</name>
</gene>
<reference evidence="1 2" key="1">
    <citation type="submission" date="2016-12" db="EMBL/GenBank/DDBJ databases">
        <title>The whole genome sequencing and assembly of Bacillus cohnii DSM 6307T strain.</title>
        <authorList>
            <person name="Lee Y.-J."/>
            <person name="Yi H."/>
            <person name="Bahn Y.-S."/>
            <person name="Kim J.F."/>
            <person name="Lee D.-W."/>
        </authorList>
    </citation>
    <scope>NUCLEOTIDE SEQUENCE [LARGE SCALE GENOMIC DNA]</scope>
    <source>
        <strain evidence="1 2">DSM 6307</strain>
    </source>
</reference>
<dbReference type="Proteomes" id="UP000215224">
    <property type="component" value="Chromosome"/>
</dbReference>
<protein>
    <submittedName>
        <fullName evidence="1">Uncharacterized protein</fullName>
    </submittedName>
</protein>
<evidence type="ECO:0000313" key="1">
    <source>
        <dbReference type="EMBL" id="AST90336.1"/>
    </source>
</evidence>
<dbReference type="EMBL" id="CP018866">
    <property type="protein sequence ID" value="AST90336.1"/>
    <property type="molecule type" value="Genomic_DNA"/>
</dbReference>
<name>A0A223KLQ8_9BACI</name>
<sequence>MKLLQNYLNLWNNRKGQIENQTEQEHFQLLLERELNDELTHPRLRKTIHEKFSLAVARIIDSNLPNDDKIELIEAFRDVLAKIENRQKK</sequence>
<evidence type="ECO:0000313" key="2">
    <source>
        <dbReference type="Proteomes" id="UP000215224"/>
    </source>
</evidence>
<keyword evidence="2" id="KW-1185">Reference proteome</keyword>
<dbReference type="KEGG" id="bcoh:BC6307_03145"/>
<organism evidence="1 2">
    <name type="scientific">Sutcliffiella cohnii</name>
    <dbReference type="NCBI Taxonomy" id="33932"/>
    <lineage>
        <taxon>Bacteria</taxon>
        <taxon>Bacillati</taxon>
        <taxon>Bacillota</taxon>
        <taxon>Bacilli</taxon>
        <taxon>Bacillales</taxon>
        <taxon>Bacillaceae</taxon>
        <taxon>Sutcliffiella</taxon>
    </lineage>
</organism>
<proteinExistence type="predicted"/>